<protein>
    <recommendedName>
        <fullName evidence="1">Polymerase nucleotidyl transferase domain-containing protein</fullName>
    </recommendedName>
</protein>
<dbReference type="Proteomes" id="UP000277633">
    <property type="component" value="Unassembled WGS sequence"/>
</dbReference>
<dbReference type="Gene3D" id="1.10.1410.30">
    <property type="entry name" value="CCA tRNA nucleotidyltransferase, domain 2"/>
    <property type="match status" value="1"/>
</dbReference>
<dbReference type="PROSITE" id="PS50152">
    <property type="entry name" value="25A_SYNTH_3"/>
    <property type="match status" value="1"/>
</dbReference>
<feature type="domain" description="Polymerase nucleotidyl transferase" evidence="1">
    <location>
        <begin position="67"/>
        <end position="127"/>
    </location>
</feature>
<dbReference type="InterPro" id="IPR002934">
    <property type="entry name" value="Polymerase_NTP_transf_dom"/>
</dbReference>
<sequence length="342" mass="39665">MPKWKIVKRGTVLGYDDDYNRALESAKAVGAKVEPVEEYSPAPQFEFIIPSSKEREKVKNFIDRLKRKIARFYQEKGIPVRVQDVGSTAKGTFVRGDFDVDIYVLTDQPEKAYELAKVLFPHGSRKYGELLIWHFVENHFDVDLVFAQPGYVKEDTLKHSEFFKKALTPEMKREVVKAKAFFKTKGLYGAEIGGITGVALEELIRKFGTFERVCKYLSECKEKPFLQDPVLKKPRNLLASITPRRWRQIQQACRGYLATRAFTYKPFSEEDFRRRYRNYVILEFARRKDKAVDFHTAQSVANRTARLLRNLEPEASFESDVYVTDKKVLVALKAHPSRLSKT</sequence>
<name>A0A497JER8_9ARCH</name>
<dbReference type="GO" id="GO:0003723">
    <property type="term" value="F:RNA binding"/>
    <property type="evidence" value="ECO:0007669"/>
    <property type="project" value="InterPro"/>
</dbReference>
<dbReference type="InterPro" id="IPR042090">
    <property type="entry name" value="CCA_tRNA_nucleotrans_2"/>
</dbReference>
<dbReference type="InterPro" id="IPR008229">
    <property type="entry name" value="CCA-adding_arc"/>
</dbReference>
<dbReference type="PANTHER" id="PTHR39643">
    <property type="entry name" value="CCA-ADDING ENZYME"/>
    <property type="match status" value="1"/>
</dbReference>
<gene>
    <name evidence="2" type="ORF">DRO07_03325</name>
</gene>
<comment type="caution">
    <text evidence="2">The sequence shown here is derived from an EMBL/GenBank/DDBJ whole genome shotgun (WGS) entry which is preliminary data.</text>
</comment>
<reference evidence="2 3" key="1">
    <citation type="submission" date="2018-06" db="EMBL/GenBank/DDBJ databases">
        <title>Extensive metabolic versatility and redundancy in microbially diverse, dynamic hydrothermal sediments.</title>
        <authorList>
            <person name="Dombrowski N."/>
            <person name="Teske A."/>
            <person name="Baker B.J."/>
        </authorList>
    </citation>
    <scope>NUCLEOTIDE SEQUENCE [LARGE SCALE GENOMIC DNA]</scope>
    <source>
        <strain evidence="2">B9_G13</strain>
    </source>
</reference>
<feature type="non-terminal residue" evidence="2">
    <location>
        <position position="342"/>
    </location>
</feature>
<evidence type="ECO:0000313" key="2">
    <source>
        <dbReference type="EMBL" id="RLG68592.1"/>
    </source>
</evidence>
<dbReference type="EMBL" id="QMWO01000138">
    <property type="protein sequence ID" value="RLG68592.1"/>
    <property type="molecule type" value="Genomic_DNA"/>
</dbReference>
<dbReference type="GO" id="GO:0004810">
    <property type="term" value="F:CCA tRNA nucleotidyltransferase activity"/>
    <property type="evidence" value="ECO:0007669"/>
    <property type="project" value="InterPro"/>
</dbReference>
<dbReference type="AlphaFoldDB" id="A0A497JER8"/>
<dbReference type="Gene3D" id="3.30.460.10">
    <property type="entry name" value="Beta Polymerase, domain 2"/>
    <property type="match status" value="1"/>
</dbReference>
<organism evidence="2 3">
    <name type="scientific">Candidatus Iainarchaeum sp</name>
    <dbReference type="NCBI Taxonomy" id="3101447"/>
    <lineage>
        <taxon>Archaea</taxon>
        <taxon>Candidatus Iainarchaeota</taxon>
        <taxon>Candidatus Iainarchaeia</taxon>
        <taxon>Candidatus Iainarchaeales</taxon>
        <taxon>Candidatus Iainarchaeaceae</taxon>
        <taxon>Candidatus Iainarchaeum</taxon>
    </lineage>
</organism>
<dbReference type="Pfam" id="PF01909">
    <property type="entry name" value="NTP_transf_2"/>
    <property type="match status" value="1"/>
</dbReference>
<accession>A0A497JER8</accession>
<dbReference type="PANTHER" id="PTHR39643:SF1">
    <property type="entry name" value="CCA-ADDING ENZYME"/>
    <property type="match status" value="1"/>
</dbReference>
<evidence type="ECO:0000259" key="1">
    <source>
        <dbReference type="Pfam" id="PF01909"/>
    </source>
</evidence>
<dbReference type="InterPro" id="IPR043519">
    <property type="entry name" value="NT_sf"/>
</dbReference>
<proteinExistence type="predicted"/>
<dbReference type="GO" id="GO:0001680">
    <property type="term" value="P:tRNA 3'-terminal CCA addition"/>
    <property type="evidence" value="ECO:0007669"/>
    <property type="project" value="InterPro"/>
</dbReference>
<dbReference type="SUPFAM" id="SSF81301">
    <property type="entry name" value="Nucleotidyltransferase"/>
    <property type="match status" value="1"/>
</dbReference>
<evidence type="ECO:0000313" key="3">
    <source>
        <dbReference type="Proteomes" id="UP000277633"/>
    </source>
</evidence>